<keyword evidence="1 5" id="KW-0645">Protease</keyword>
<sequence>MRWKLLGILLLSLLILGSFGSANIVKGSNDKACQPVNYWVFENGQWVEKSEPRVWWYCQEPEKVKGFEGFAFKEMPYGLFRKPDPMILHQAARELTDLVGINGLPGKFSKNLPSYGGMFINEEKGLIFVYVKDEKDKEKIRKALEKYKGKVNVVFLKGKYNLKRLKDGGEKAKELFRIRELGITWLSYQNSKNRLIIGLESVSHRNLELLSEYLDKLKIPKEAVIVEEIDLKPLNVEGYDKPSLIQPLSRDDVMRPLMGGIQFQVIGHNYCTLGFPAERNGITGMVTAGHCTDEGAPAYQPDTSDPSYYIGNVEIKLWSPAQGDMAWIKTTVGVTPKIYPYYIIKGYKSYKYQYVGSTVLKSGRTTGLTGGIILDISDSLEIRTTMEVAPGDSGSPVFYWWQGQAYKYVQIYGLLYRWDPDEGTSTYLSIDDVLNNLGVSLMTG</sequence>
<dbReference type="Proteomes" id="UP000250125">
    <property type="component" value="Chromosome"/>
</dbReference>
<dbReference type="KEGG" id="tsl:A3L11_10685"/>
<organism evidence="5 6">
    <name type="scientific">Thermococcus siculi</name>
    <dbReference type="NCBI Taxonomy" id="72803"/>
    <lineage>
        <taxon>Archaea</taxon>
        <taxon>Methanobacteriati</taxon>
        <taxon>Methanobacteriota</taxon>
        <taxon>Thermococci</taxon>
        <taxon>Thermococcales</taxon>
        <taxon>Thermococcaceae</taxon>
        <taxon>Thermococcus</taxon>
    </lineage>
</organism>
<evidence type="ECO:0000313" key="5">
    <source>
        <dbReference type="EMBL" id="ASJ09674.1"/>
    </source>
</evidence>
<dbReference type="InterPro" id="IPR009003">
    <property type="entry name" value="Peptidase_S1_PA"/>
</dbReference>
<dbReference type="GO" id="GO:0006508">
    <property type="term" value="P:proteolysis"/>
    <property type="evidence" value="ECO:0007669"/>
    <property type="project" value="UniProtKB-KW"/>
</dbReference>
<dbReference type="InterPro" id="IPR001316">
    <property type="entry name" value="Pept_S1A_streptogrisin"/>
</dbReference>
<dbReference type="GeneID" id="33318711"/>
<evidence type="ECO:0000256" key="3">
    <source>
        <dbReference type="ARBA" id="ARBA00022825"/>
    </source>
</evidence>
<dbReference type="PRINTS" id="PR00861">
    <property type="entry name" value="ALYTICPTASE"/>
</dbReference>
<name>A0A2Z2MSD6_9EURY</name>
<evidence type="ECO:0000313" key="6">
    <source>
        <dbReference type="Proteomes" id="UP000250125"/>
    </source>
</evidence>
<keyword evidence="6" id="KW-1185">Reference proteome</keyword>
<accession>A0A2Z2MSD6</accession>
<evidence type="ECO:0000256" key="2">
    <source>
        <dbReference type="ARBA" id="ARBA00022801"/>
    </source>
</evidence>
<reference evidence="5 6" key="1">
    <citation type="submission" date="2016-04" db="EMBL/GenBank/DDBJ databases">
        <title>Complete genome sequence of Thermococcus siculi type strain RG-20.</title>
        <authorList>
            <person name="Oger P.M."/>
        </authorList>
    </citation>
    <scope>NUCLEOTIDE SEQUENCE [LARGE SCALE GENOMIC DNA]</scope>
    <source>
        <strain evidence="5 6">RG-20</strain>
    </source>
</reference>
<gene>
    <name evidence="5" type="ORF">A3L11_10685</name>
</gene>
<dbReference type="GO" id="GO:0004252">
    <property type="term" value="F:serine-type endopeptidase activity"/>
    <property type="evidence" value="ECO:0007669"/>
    <property type="project" value="InterPro"/>
</dbReference>
<dbReference type="CDD" id="cd21112">
    <property type="entry name" value="alphaLP-like"/>
    <property type="match status" value="1"/>
</dbReference>
<dbReference type="RefSeq" id="WP_088856898.1">
    <property type="nucleotide sequence ID" value="NZ_CP015103.1"/>
</dbReference>
<dbReference type="SMR" id="A0A2Z2MSD6"/>
<proteinExistence type="predicted"/>
<evidence type="ECO:0000256" key="1">
    <source>
        <dbReference type="ARBA" id="ARBA00022670"/>
    </source>
</evidence>
<evidence type="ECO:0000256" key="4">
    <source>
        <dbReference type="ARBA" id="ARBA00023157"/>
    </source>
</evidence>
<keyword evidence="2" id="KW-0378">Hydrolase</keyword>
<dbReference type="SUPFAM" id="SSF50494">
    <property type="entry name" value="Trypsin-like serine proteases"/>
    <property type="match status" value="1"/>
</dbReference>
<keyword evidence="4" id="KW-1015">Disulfide bond</keyword>
<dbReference type="OrthoDB" id="100740at2157"/>
<dbReference type="EMBL" id="CP015103">
    <property type="protein sequence ID" value="ASJ09674.1"/>
    <property type="molecule type" value="Genomic_DNA"/>
</dbReference>
<dbReference type="Gene3D" id="2.40.10.10">
    <property type="entry name" value="Trypsin-like serine proteases"/>
    <property type="match status" value="2"/>
</dbReference>
<dbReference type="InterPro" id="IPR043504">
    <property type="entry name" value="Peptidase_S1_PA_chymotrypsin"/>
</dbReference>
<protein>
    <submittedName>
        <fullName evidence="5">Protease</fullName>
    </submittedName>
</protein>
<dbReference type="AlphaFoldDB" id="A0A2Z2MSD6"/>
<keyword evidence="3" id="KW-0720">Serine protease</keyword>